<comment type="caution">
    <text evidence="1">The sequence shown here is derived from an EMBL/GenBank/DDBJ whole genome shotgun (WGS) entry which is preliminary data.</text>
</comment>
<dbReference type="EMBL" id="CM055736">
    <property type="protein sequence ID" value="KAJ8006920.1"/>
    <property type="molecule type" value="Genomic_DNA"/>
</dbReference>
<accession>A0ACC2GTY7</accession>
<proteinExistence type="predicted"/>
<dbReference type="Proteomes" id="UP001157502">
    <property type="component" value="Chromosome 9"/>
</dbReference>
<name>A0ACC2GTY7_DALPE</name>
<evidence type="ECO:0000313" key="2">
    <source>
        <dbReference type="Proteomes" id="UP001157502"/>
    </source>
</evidence>
<keyword evidence="2" id="KW-1185">Reference proteome</keyword>
<reference evidence="1" key="1">
    <citation type="submission" date="2021-05" db="EMBL/GenBank/DDBJ databases">
        <authorList>
            <person name="Pan Q."/>
            <person name="Jouanno E."/>
            <person name="Zahm M."/>
            <person name="Klopp C."/>
            <person name="Cabau C."/>
            <person name="Louis A."/>
            <person name="Berthelot C."/>
            <person name="Parey E."/>
            <person name="Roest Crollius H."/>
            <person name="Montfort J."/>
            <person name="Robinson-Rechavi M."/>
            <person name="Bouchez O."/>
            <person name="Lampietro C."/>
            <person name="Lopez Roques C."/>
            <person name="Donnadieu C."/>
            <person name="Postlethwait J."/>
            <person name="Bobe J."/>
            <person name="Dillon D."/>
            <person name="Chandos A."/>
            <person name="von Hippel F."/>
            <person name="Guiguen Y."/>
        </authorList>
    </citation>
    <scope>NUCLEOTIDE SEQUENCE</scope>
    <source>
        <strain evidence="1">YG-Jan2019</strain>
    </source>
</reference>
<gene>
    <name evidence="1" type="ORF">DPEC_G00112220</name>
</gene>
<organism evidence="1 2">
    <name type="scientific">Dallia pectoralis</name>
    <name type="common">Alaska blackfish</name>
    <dbReference type="NCBI Taxonomy" id="75939"/>
    <lineage>
        <taxon>Eukaryota</taxon>
        <taxon>Metazoa</taxon>
        <taxon>Chordata</taxon>
        <taxon>Craniata</taxon>
        <taxon>Vertebrata</taxon>
        <taxon>Euteleostomi</taxon>
        <taxon>Actinopterygii</taxon>
        <taxon>Neopterygii</taxon>
        <taxon>Teleostei</taxon>
        <taxon>Protacanthopterygii</taxon>
        <taxon>Esociformes</taxon>
        <taxon>Umbridae</taxon>
        <taxon>Dallia</taxon>
    </lineage>
</organism>
<protein>
    <submittedName>
        <fullName evidence="1">Uncharacterized protein</fullName>
    </submittedName>
</protein>
<evidence type="ECO:0000313" key="1">
    <source>
        <dbReference type="EMBL" id="KAJ8006920.1"/>
    </source>
</evidence>
<sequence length="112" mass="13643">MRRPEDEVVMEFFRRLWDELCHKVLIPCPTLHLNHWHRRKPVARLGETQIASDCVRCELIIHAWRMHFFRSFSPDRGLRVRGEITRRRQRNDTLASVCLSRNPLKEQRCRLR</sequence>